<evidence type="ECO:0000256" key="2">
    <source>
        <dbReference type="ARBA" id="ARBA00022833"/>
    </source>
</evidence>
<dbReference type="PANTHER" id="PTHR43401">
    <property type="entry name" value="L-THREONINE 3-DEHYDROGENASE"/>
    <property type="match status" value="1"/>
</dbReference>
<organism evidence="7 8">
    <name type="scientific">Mariniphaga anaerophila</name>
    <dbReference type="NCBI Taxonomy" id="1484053"/>
    <lineage>
        <taxon>Bacteria</taxon>
        <taxon>Pseudomonadati</taxon>
        <taxon>Bacteroidota</taxon>
        <taxon>Bacteroidia</taxon>
        <taxon>Marinilabiliales</taxon>
        <taxon>Prolixibacteraceae</taxon>
        <taxon>Mariniphaga</taxon>
    </lineage>
</organism>
<dbReference type="GO" id="GO:0016491">
    <property type="term" value="F:oxidoreductase activity"/>
    <property type="evidence" value="ECO:0007669"/>
    <property type="project" value="UniProtKB-KW"/>
</dbReference>
<feature type="domain" description="Alcohol dehydrogenase-like N-terminal" evidence="6">
    <location>
        <begin position="23"/>
        <end position="131"/>
    </location>
</feature>
<comment type="cofactor">
    <cofactor evidence="4">
        <name>Zn(2+)</name>
        <dbReference type="ChEBI" id="CHEBI:29105"/>
    </cofactor>
</comment>
<evidence type="ECO:0000313" key="7">
    <source>
        <dbReference type="EMBL" id="SHE80655.1"/>
    </source>
</evidence>
<evidence type="ECO:0000259" key="5">
    <source>
        <dbReference type="Pfam" id="PF00107"/>
    </source>
</evidence>
<evidence type="ECO:0000313" key="8">
    <source>
        <dbReference type="Proteomes" id="UP000184164"/>
    </source>
</evidence>
<dbReference type="InterPro" id="IPR011032">
    <property type="entry name" value="GroES-like_sf"/>
</dbReference>
<keyword evidence="3" id="KW-0560">Oxidoreductase</keyword>
<protein>
    <submittedName>
        <fullName evidence="7">L-iditol 2-dehydrogenase/L-gulonate 5-dehydrogenase</fullName>
    </submittedName>
</protein>
<evidence type="ECO:0000256" key="4">
    <source>
        <dbReference type="RuleBase" id="RU361277"/>
    </source>
</evidence>
<reference evidence="8" key="1">
    <citation type="submission" date="2016-11" db="EMBL/GenBank/DDBJ databases">
        <authorList>
            <person name="Varghese N."/>
            <person name="Submissions S."/>
        </authorList>
    </citation>
    <scope>NUCLEOTIDE SEQUENCE [LARGE SCALE GENOMIC DNA]</scope>
    <source>
        <strain evidence="8">DSM 26910</strain>
    </source>
</reference>
<keyword evidence="8" id="KW-1185">Reference proteome</keyword>
<sequence length="348" mass="37787">MKAAVLESYNHFVWKDVETPKVKPDEVLVRIQFASICGTDMHIFPGDFHPRSPVPFIPGHEMGGVVAEVGNGVSGFNPGDKVAVDPIIWCGECPACKRKHYPACTSLKLLGVDMNGGFAEYISVPPHMLFKTAPHIPDQHVALVEIYGIGFHANNRAQTAEGDIIAIWGAGRVGQVILQAARTKTTGTIFMVDPLENRLQIAVGNYDNVIPVNPKKENPVEVIRKHTGGKGVDIAFEAVGHAEEIEGVNTPVRSCIQSLRGGGKVCVLGLGDEPAPIVFKELIWKEGQIITSRVSDGEFTEVIDHLNAGNLKPDALISKVMPGSETQQAFELLQKEKGKYLKVLLDFS</sequence>
<dbReference type="OrthoDB" id="9787435at2"/>
<dbReference type="SUPFAM" id="SSF50129">
    <property type="entry name" value="GroES-like"/>
    <property type="match status" value="1"/>
</dbReference>
<accession>A0A1M4WHI2</accession>
<dbReference type="InterPro" id="IPR036291">
    <property type="entry name" value="NAD(P)-bd_dom_sf"/>
</dbReference>
<proteinExistence type="inferred from homology"/>
<dbReference type="Gene3D" id="3.40.50.720">
    <property type="entry name" value="NAD(P)-binding Rossmann-like Domain"/>
    <property type="match status" value="1"/>
</dbReference>
<dbReference type="Pfam" id="PF08240">
    <property type="entry name" value="ADH_N"/>
    <property type="match status" value="1"/>
</dbReference>
<dbReference type="RefSeq" id="WP_072999648.1">
    <property type="nucleotide sequence ID" value="NZ_FQUM01000002.1"/>
</dbReference>
<evidence type="ECO:0000256" key="1">
    <source>
        <dbReference type="ARBA" id="ARBA00022723"/>
    </source>
</evidence>
<dbReference type="AlphaFoldDB" id="A0A1M4WHI2"/>
<dbReference type="InterPro" id="IPR013154">
    <property type="entry name" value="ADH-like_N"/>
</dbReference>
<dbReference type="STRING" id="1484053.SAMN05444274_102447"/>
<dbReference type="Proteomes" id="UP000184164">
    <property type="component" value="Unassembled WGS sequence"/>
</dbReference>
<comment type="similarity">
    <text evidence="4">Belongs to the zinc-containing alcohol dehydrogenase family.</text>
</comment>
<dbReference type="EMBL" id="FQUM01000002">
    <property type="protein sequence ID" value="SHE80655.1"/>
    <property type="molecule type" value="Genomic_DNA"/>
</dbReference>
<dbReference type="Gene3D" id="3.90.180.10">
    <property type="entry name" value="Medium-chain alcohol dehydrogenases, catalytic domain"/>
    <property type="match status" value="1"/>
</dbReference>
<evidence type="ECO:0000256" key="3">
    <source>
        <dbReference type="ARBA" id="ARBA00023002"/>
    </source>
</evidence>
<dbReference type="InterPro" id="IPR013149">
    <property type="entry name" value="ADH-like_C"/>
</dbReference>
<dbReference type="SUPFAM" id="SSF51735">
    <property type="entry name" value="NAD(P)-binding Rossmann-fold domains"/>
    <property type="match status" value="1"/>
</dbReference>
<dbReference type="GO" id="GO:0008270">
    <property type="term" value="F:zinc ion binding"/>
    <property type="evidence" value="ECO:0007669"/>
    <property type="project" value="InterPro"/>
</dbReference>
<gene>
    <name evidence="7" type="ORF">SAMN05444274_102447</name>
</gene>
<dbReference type="InterPro" id="IPR002328">
    <property type="entry name" value="ADH_Zn_CS"/>
</dbReference>
<dbReference type="PROSITE" id="PS00059">
    <property type="entry name" value="ADH_ZINC"/>
    <property type="match status" value="1"/>
</dbReference>
<dbReference type="PANTHER" id="PTHR43401:SF2">
    <property type="entry name" value="L-THREONINE 3-DEHYDROGENASE"/>
    <property type="match status" value="1"/>
</dbReference>
<dbReference type="Pfam" id="PF00107">
    <property type="entry name" value="ADH_zinc_N"/>
    <property type="match status" value="1"/>
</dbReference>
<evidence type="ECO:0000259" key="6">
    <source>
        <dbReference type="Pfam" id="PF08240"/>
    </source>
</evidence>
<feature type="domain" description="Alcohol dehydrogenase-like C-terminal" evidence="5">
    <location>
        <begin position="173"/>
        <end position="306"/>
    </location>
</feature>
<keyword evidence="2 4" id="KW-0862">Zinc</keyword>
<name>A0A1M4WHI2_9BACT</name>
<dbReference type="InterPro" id="IPR050129">
    <property type="entry name" value="Zn_alcohol_dh"/>
</dbReference>
<keyword evidence="1 4" id="KW-0479">Metal-binding</keyword>